<name>A0A0E4A182_9BACT</name>
<dbReference type="OrthoDB" id="674043at2"/>
<dbReference type="InterPro" id="IPR032593">
    <property type="entry name" value="DUF4907"/>
</dbReference>
<proteinExistence type="predicted"/>
<reference evidence="1 2" key="1">
    <citation type="journal article" date="2014" name="Curr. Microbiol.">
        <title>Spirosoma radiotolerans sp. nov., a gamma-radiation-resistant bacterium isolated from gamma ray-irradiated soil.</title>
        <authorList>
            <person name="Lee J.J."/>
            <person name="Srinivasan S."/>
            <person name="Lim S."/>
            <person name="Joe M."/>
            <person name="Im S."/>
            <person name="Bae S.I."/>
            <person name="Park K.R."/>
            <person name="Han J.H."/>
            <person name="Park S.H."/>
            <person name="Joo B.M."/>
            <person name="Park S.J."/>
            <person name="Kim M.K."/>
        </authorList>
    </citation>
    <scope>NUCLEOTIDE SEQUENCE [LARGE SCALE GENOMIC DNA]</scope>
    <source>
        <strain evidence="1 2">DG5A</strain>
    </source>
</reference>
<gene>
    <name evidence="1" type="ORF">SD10_12790</name>
</gene>
<dbReference type="HOGENOM" id="CLU_168069_1_1_10"/>
<dbReference type="AlphaFoldDB" id="A0A0E4A182"/>
<protein>
    <recommendedName>
        <fullName evidence="3">DUF4907 domain-containing protein</fullName>
    </recommendedName>
</protein>
<dbReference type="Proteomes" id="UP000033054">
    <property type="component" value="Chromosome"/>
</dbReference>
<dbReference type="STRING" id="1379870.SD10_12790"/>
<organism evidence="1 2">
    <name type="scientific">Spirosoma radiotolerans</name>
    <dbReference type="NCBI Taxonomy" id="1379870"/>
    <lineage>
        <taxon>Bacteria</taxon>
        <taxon>Pseudomonadati</taxon>
        <taxon>Bacteroidota</taxon>
        <taxon>Cytophagia</taxon>
        <taxon>Cytophagales</taxon>
        <taxon>Cytophagaceae</taxon>
        <taxon>Spirosoma</taxon>
    </lineage>
</organism>
<dbReference type="Pfam" id="PF16250">
    <property type="entry name" value="DUF4907"/>
    <property type="match status" value="1"/>
</dbReference>
<accession>A0A0E4A182</accession>
<dbReference type="EMBL" id="CP010429">
    <property type="protein sequence ID" value="AKD58497.1"/>
    <property type="molecule type" value="Genomic_DNA"/>
</dbReference>
<evidence type="ECO:0008006" key="3">
    <source>
        <dbReference type="Google" id="ProtNLM"/>
    </source>
</evidence>
<evidence type="ECO:0000313" key="1">
    <source>
        <dbReference type="EMBL" id="AKD58497.1"/>
    </source>
</evidence>
<dbReference type="PATRIC" id="fig|1379870.5.peg.2779"/>
<dbReference type="KEGG" id="srd:SD10_12790"/>
<sequence>MNQPAQTNVVRKGLLLVLLVLAILTAYTIYQRQNPYTVEVFSTSGGWGYAILNHGKPFIHQPTIPGQPGIVGFSSAAQAQRVGERVVEKIQQDKALPTLTNDELRQLGVKIP</sequence>
<keyword evidence="2" id="KW-1185">Reference proteome</keyword>
<evidence type="ECO:0000313" key="2">
    <source>
        <dbReference type="Proteomes" id="UP000033054"/>
    </source>
</evidence>
<dbReference type="RefSeq" id="WP_046579463.1">
    <property type="nucleotide sequence ID" value="NZ_CP010429.1"/>
</dbReference>